<gene>
    <name evidence="1" type="ORF">FYJ85_09640</name>
</gene>
<reference evidence="1 2" key="1">
    <citation type="submission" date="2019-08" db="EMBL/GenBank/DDBJ databases">
        <title>In-depth cultivation of the pig gut microbiome towards novel bacterial diversity and tailored functional studies.</title>
        <authorList>
            <person name="Wylensek D."/>
            <person name="Hitch T.C.A."/>
            <person name="Clavel T."/>
        </authorList>
    </citation>
    <scope>NUCLEOTIDE SEQUENCE [LARGE SCALE GENOMIC DNA]</scope>
    <source>
        <strain evidence="1 2">BBE-744-WT-12</strain>
    </source>
</reference>
<accession>A0A844G305</accession>
<dbReference type="Proteomes" id="UP000435649">
    <property type="component" value="Unassembled WGS sequence"/>
</dbReference>
<proteinExistence type="predicted"/>
<organism evidence="1 2">
    <name type="scientific">Victivallis lenta</name>
    <dbReference type="NCBI Taxonomy" id="2606640"/>
    <lineage>
        <taxon>Bacteria</taxon>
        <taxon>Pseudomonadati</taxon>
        <taxon>Lentisphaerota</taxon>
        <taxon>Lentisphaeria</taxon>
        <taxon>Victivallales</taxon>
        <taxon>Victivallaceae</taxon>
        <taxon>Victivallis</taxon>
    </lineage>
</organism>
<name>A0A844G305_9BACT</name>
<protein>
    <submittedName>
        <fullName evidence="1">Uncharacterized protein</fullName>
    </submittedName>
</protein>
<comment type="caution">
    <text evidence="1">The sequence shown here is derived from an EMBL/GenBank/DDBJ whole genome shotgun (WGS) entry which is preliminary data.</text>
</comment>
<evidence type="ECO:0000313" key="1">
    <source>
        <dbReference type="EMBL" id="MST97302.1"/>
    </source>
</evidence>
<dbReference type="EMBL" id="VUNS01000009">
    <property type="protein sequence ID" value="MST97302.1"/>
    <property type="molecule type" value="Genomic_DNA"/>
</dbReference>
<sequence>MEIPYSVYQSPRRMCEGIEAVIPPEGGRIVRRPFNHYSPALTDWWIVPSLELPFFKFGKYFFTWDEKVRDPLRCGLYLAKGLDPMLKKVYPTKKGRRLLMDDSWGWHTFYPAVASGILQEKVRAGAAALGRPVELIFEGGYVDDPGLFNPDSELRKRDRYTLVHDPADNSIRVLTARRDAMSMKFLNKVRDWKSFGEAMKFLNEEQFMWVDLFLAASYAVPPGVEAPDHAETAEGIWTKWLSLFREFVR</sequence>
<evidence type="ECO:0000313" key="2">
    <source>
        <dbReference type="Proteomes" id="UP000435649"/>
    </source>
</evidence>
<dbReference type="RefSeq" id="WP_106055266.1">
    <property type="nucleotide sequence ID" value="NZ_CALXOB010000043.1"/>
</dbReference>
<dbReference type="AlphaFoldDB" id="A0A844G305"/>
<keyword evidence="2" id="KW-1185">Reference proteome</keyword>